<accession>A0A0S4IZ90</accession>
<dbReference type="EMBL" id="CYKH01000729">
    <property type="protein sequence ID" value="CUG27727.1"/>
    <property type="molecule type" value="Genomic_DNA"/>
</dbReference>
<feature type="region of interest" description="Disordered" evidence="1">
    <location>
        <begin position="120"/>
        <end position="233"/>
    </location>
</feature>
<sequence length="233" mass="25509">MTSWAPMPHPTTNSTGEESGNSSGVSMWIVAIAVAIGAIAVCALLLNCATAKIRSRRQEMRKVENEMMMARTAALEDVLLNFEREEMSARVVGVPRLTDDAQYATRPPAALQPRDIAKRKRVATASLNRPSVASARHVAPRQDREHTYAEEPDHSEYPAEVLNDTSVGWERNDLTHPSASPPDLLSDDGDAANAELLLVFSPPRDERDELPEEKNLLHGSIGPVLRRSIPSAT</sequence>
<feature type="compositionally biased region" description="Basic and acidic residues" evidence="1">
    <location>
        <begin position="140"/>
        <end position="157"/>
    </location>
</feature>
<keyword evidence="2" id="KW-0472">Membrane</keyword>
<dbReference type="Proteomes" id="UP000051952">
    <property type="component" value="Unassembled WGS sequence"/>
</dbReference>
<protein>
    <submittedName>
        <fullName evidence="3">Membrane-associated protein, putative</fullName>
    </submittedName>
</protein>
<gene>
    <name evidence="3" type="ORF">BSAL_76785</name>
</gene>
<evidence type="ECO:0000256" key="2">
    <source>
        <dbReference type="SAM" id="Phobius"/>
    </source>
</evidence>
<feature type="transmembrane region" description="Helical" evidence="2">
    <location>
        <begin position="27"/>
        <end position="51"/>
    </location>
</feature>
<dbReference type="VEuPathDB" id="TriTrypDB:BSAL_76785"/>
<keyword evidence="2" id="KW-0812">Transmembrane</keyword>
<evidence type="ECO:0000313" key="3">
    <source>
        <dbReference type="EMBL" id="CUG27727.1"/>
    </source>
</evidence>
<keyword evidence="2" id="KW-1133">Transmembrane helix</keyword>
<reference evidence="4" key="1">
    <citation type="submission" date="2015-09" db="EMBL/GenBank/DDBJ databases">
        <authorList>
            <consortium name="Pathogen Informatics"/>
        </authorList>
    </citation>
    <scope>NUCLEOTIDE SEQUENCE [LARGE SCALE GENOMIC DNA]</scope>
    <source>
        <strain evidence="4">Lake Konstanz</strain>
    </source>
</reference>
<feature type="compositionally biased region" description="Basic and acidic residues" evidence="1">
    <location>
        <begin position="203"/>
        <end position="216"/>
    </location>
</feature>
<proteinExistence type="predicted"/>
<name>A0A0S4IZ90_BODSA</name>
<feature type="region of interest" description="Disordered" evidence="1">
    <location>
        <begin position="1"/>
        <end position="22"/>
    </location>
</feature>
<keyword evidence="4" id="KW-1185">Reference proteome</keyword>
<organism evidence="3 4">
    <name type="scientific">Bodo saltans</name>
    <name type="common">Flagellated protozoan</name>
    <dbReference type="NCBI Taxonomy" id="75058"/>
    <lineage>
        <taxon>Eukaryota</taxon>
        <taxon>Discoba</taxon>
        <taxon>Euglenozoa</taxon>
        <taxon>Kinetoplastea</taxon>
        <taxon>Metakinetoplastina</taxon>
        <taxon>Eubodonida</taxon>
        <taxon>Bodonidae</taxon>
        <taxon>Bodo</taxon>
    </lineage>
</organism>
<evidence type="ECO:0000313" key="4">
    <source>
        <dbReference type="Proteomes" id="UP000051952"/>
    </source>
</evidence>
<feature type="compositionally biased region" description="Low complexity" evidence="1">
    <location>
        <begin position="11"/>
        <end position="22"/>
    </location>
</feature>
<evidence type="ECO:0000256" key="1">
    <source>
        <dbReference type="SAM" id="MobiDB-lite"/>
    </source>
</evidence>
<dbReference type="AlphaFoldDB" id="A0A0S4IZ90"/>